<comment type="caution">
    <text evidence="2">The sequence shown here is derived from an EMBL/GenBank/DDBJ whole genome shotgun (WGS) entry which is preliminary data.</text>
</comment>
<dbReference type="Proteomes" id="UP001180020">
    <property type="component" value="Unassembled WGS sequence"/>
</dbReference>
<accession>A0AAV9CGA1</accession>
<sequence>MVEDEEKEAVRRSKEDDDEDQMKKKRRIEGEVDTCEALLCSIGTCKRPSLPRRLLQRQKPCLHHRSHQQQFPHRREVDKLGFKSGVEVVARSTNWGFAPSARCTPSTGPWVGGSSNPFSSRKAERGWVFFRGKLYFLLIDNCCNGFFVGVLCFDVAKEKFSEVPGPAQLSEVQEEGGSHGCTFDFRGALEKASGWVSGCSDLQCPFMNAMFGGKQFADLYDKPRCVGNVRFEKVFYDTAIKDMLKNIYEATGVAITTTTDKIKNTDLRVEDVTQSKRRYSGVKFVN</sequence>
<dbReference type="AlphaFoldDB" id="A0AAV9CGA1"/>
<reference evidence="2" key="2">
    <citation type="submission" date="2023-06" db="EMBL/GenBank/DDBJ databases">
        <authorList>
            <person name="Ma L."/>
            <person name="Liu K.-W."/>
            <person name="Li Z."/>
            <person name="Hsiao Y.-Y."/>
            <person name="Qi Y."/>
            <person name="Fu T."/>
            <person name="Tang G."/>
            <person name="Zhang D."/>
            <person name="Sun W.-H."/>
            <person name="Liu D.-K."/>
            <person name="Li Y."/>
            <person name="Chen G.-Z."/>
            <person name="Liu X.-D."/>
            <person name="Liao X.-Y."/>
            <person name="Jiang Y.-T."/>
            <person name="Yu X."/>
            <person name="Hao Y."/>
            <person name="Huang J."/>
            <person name="Zhao X.-W."/>
            <person name="Ke S."/>
            <person name="Chen Y.-Y."/>
            <person name="Wu W.-L."/>
            <person name="Hsu J.-L."/>
            <person name="Lin Y.-F."/>
            <person name="Huang M.-D."/>
            <person name="Li C.-Y."/>
            <person name="Huang L."/>
            <person name="Wang Z.-W."/>
            <person name="Zhao X."/>
            <person name="Zhong W.-Y."/>
            <person name="Peng D.-H."/>
            <person name="Ahmad S."/>
            <person name="Lan S."/>
            <person name="Zhang J.-S."/>
            <person name="Tsai W.-C."/>
            <person name="Van De Peer Y."/>
            <person name="Liu Z.-J."/>
        </authorList>
    </citation>
    <scope>NUCLEOTIDE SEQUENCE</scope>
    <source>
        <strain evidence="2">CP</strain>
        <tissue evidence="2">Leaves</tissue>
    </source>
</reference>
<evidence type="ECO:0000313" key="3">
    <source>
        <dbReference type="Proteomes" id="UP001180020"/>
    </source>
</evidence>
<reference evidence="2" key="1">
    <citation type="journal article" date="2023" name="Nat. Commun.">
        <title>Diploid and tetraploid genomes of Acorus and the evolution of monocots.</title>
        <authorList>
            <person name="Ma L."/>
            <person name="Liu K.W."/>
            <person name="Li Z."/>
            <person name="Hsiao Y.Y."/>
            <person name="Qi Y."/>
            <person name="Fu T."/>
            <person name="Tang G.D."/>
            <person name="Zhang D."/>
            <person name="Sun W.H."/>
            <person name="Liu D.K."/>
            <person name="Li Y."/>
            <person name="Chen G.Z."/>
            <person name="Liu X.D."/>
            <person name="Liao X.Y."/>
            <person name="Jiang Y.T."/>
            <person name="Yu X."/>
            <person name="Hao Y."/>
            <person name="Huang J."/>
            <person name="Zhao X.W."/>
            <person name="Ke S."/>
            <person name="Chen Y.Y."/>
            <person name="Wu W.L."/>
            <person name="Hsu J.L."/>
            <person name="Lin Y.F."/>
            <person name="Huang M.D."/>
            <person name="Li C.Y."/>
            <person name="Huang L."/>
            <person name="Wang Z.W."/>
            <person name="Zhao X."/>
            <person name="Zhong W.Y."/>
            <person name="Peng D.H."/>
            <person name="Ahmad S."/>
            <person name="Lan S."/>
            <person name="Zhang J.S."/>
            <person name="Tsai W.C."/>
            <person name="Van de Peer Y."/>
            <person name="Liu Z.J."/>
        </authorList>
    </citation>
    <scope>NUCLEOTIDE SEQUENCE</scope>
    <source>
        <strain evidence="2">CP</strain>
    </source>
</reference>
<name>A0AAV9CGA1_ACOCL</name>
<organism evidence="2 3">
    <name type="scientific">Acorus calamus</name>
    <name type="common">Sweet flag</name>
    <dbReference type="NCBI Taxonomy" id="4465"/>
    <lineage>
        <taxon>Eukaryota</taxon>
        <taxon>Viridiplantae</taxon>
        <taxon>Streptophyta</taxon>
        <taxon>Embryophyta</taxon>
        <taxon>Tracheophyta</taxon>
        <taxon>Spermatophyta</taxon>
        <taxon>Magnoliopsida</taxon>
        <taxon>Liliopsida</taxon>
        <taxon>Acoraceae</taxon>
        <taxon>Acorus</taxon>
    </lineage>
</organism>
<keyword evidence="3" id="KW-1185">Reference proteome</keyword>
<evidence type="ECO:0000256" key="1">
    <source>
        <dbReference type="SAM" id="MobiDB-lite"/>
    </source>
</evidence>
<dbReference type="EMBL" id="JAUJYO010000019">
    <property type="protein sequence ID" value="KAK1287789.1"/>
    <property type="molecule type" value="Genomic_DNA"/>
</dbReference>
<evidence type="ECO:0000313" key="2">
    <source>
        <dbReference type="EMBL" id="KAK1287789.1"/>
    </source>
</evidence>
<protein>
    <submittedName>
        <fullName evidence="2">Uncharacterized protein</fullName>
    </submittedName>
</protein>
<gene>
    <name evidence="2" type="ORF">QJS10_CPB19g01113</name>
</gene>
<feature type="region of interest" description="Disordered" evidence="1">
    <location>
        <begin position="1"/>
        <end position="25"/>
    </location>
</feature>
<proteinExistence type="predicted"/>